<name>A0A6F9DJZ0_9ASCI</name>
<evidence type="ECO:0000256" key="1">
    <source>
        <dbReference type="SAM" id="MobiDB-lite"/>
    </source>
</evidence>
<evidence type="ECO:0000313" key="2">
    <source>
        <dbReference type="EMBL" id="CAB3263263.1"/>
    </source>
</evidence>
<reference evidence="2" key="1">
    <citation type="submission" date="2020-04" db="EMBL/GenBank/DDBJ databases">
        <authorList>
            <person name="Neveu A P."/>
        </authorList>
    </citation>
    <scope>NUCLEOTIDE SEQUENCE</scope>
    <source>
        <tissue evidence="2">Whole embryo</tissue>
    </source>
</reference>
<sequence length="452" mass="50548">MRAQRNVRKRAESDRHFGNFRNGVILNKLPSDLIGNYKATFESLNYYLGKGAVKSKGEKGNEESAIVIPTGRLGENPEYEIDEDAINPEFIRHLTHQCDVKMRYAHRSSSDTPSMERMPWEETDIGSEAEMAARNAALASTHRSGSRKVRRLTVKLPEMPYVKQERLRAPPATPVNVPDTIRSSEPCQYCQENEIQKQVVGNGKSAPGLPLKISRKDFGAELLGGGASQGGKPWYGMRPLVADEARILRGEMKTIHEEPKRDLTEQLILAHGEMKRRKHDCSQKEILITPFAVKIDDKTSSTSSSVDLPLSRKPARNDFRSSITKPYTFSYMSANKKRASQARDQQLANHANHLCNSPDKLPKANPGESWYIRNFVNVTPADVNHTDDVTGSDVIPPSTPEAEESSRDKATEPIEASQTSDKGKQRGKRRRRVKLTHPQNAPATQPMVTSET</sequence>
<gene>
    <name evidence="2" type="primary">LOC108949759</name>
</gene>
<proteinExistence type="evidence at transcript level"/>
<dbReference type="EMBL" id="LR787401">
    <property type="protein sequence ID" value="CAB3263263.1"/>
    <property type="molecule type" value="mRNA"/>
</dbReference>
<feature type="region of interest" description="Disordered" evidence="1">
    <location>
        <begin position="382"/>
        <end position="452"/>
    </location>
</feature>
<feature type="compositionally biased region" description="Polar residues" evidence="1">
    <location>
        <begin position="437"/>
        <end position="452"/>
    </location>
</feature>
<protein>
    <submittedName>
        <fullName evidence="2">Uncharacterized protein LOC108949759</fullName>
    </submittedName>
</protein>
<dbReference type="AlphaFoldDB" id="A0A6F9DJZ0"/>
<organism evidence="2">
    <name type="scientific">Phallusia mammillata</name>
    <dbReference type="NCBI Taxonomy" id="59560"/>
    <lineage>
        <taxon>Eukaryota</taxon>
        <taxon>Metazoa</taxon>
        <taxon>Chordata</taxon>
        <taxon>Tunicata</taxon>
        <taxon>Ascidiacea</taxon>
        <taxon>Phlebobranchia</taxon>
        <taxon>Ascidiidae</taxon>
        <taxon>Phallusia</taxon>
    </lineage>
</organism>
<accession>A0A6F9DJZ0</accession>
<feature type="compositionally biased region" description="Basic residues" evidence="1">
    <location>
        <begin position="425"/>
        <end position="435"/>
    </location>
</feature>